<dbReference type="Proteomes" id="UP001596549">
    <property type="component" value="Unassembled WGS sequence"/>
</dbReference>
<dbReference type="EMBL" id="JBHTCP010000002">
    <property type="protein sequence ID" value="MFC7370123.1"/>
    <property type="molecule type" value="Genomic_DNA"/>
</dbReference>
<proteinExistence type="predicted"/>
<sequence length="153" mass="17709">MLDVQKEIILASMLRTPLADEKSPYDFFAAYDSTHTPYLLLPTAKGLLHDGALFTIAFEGKPDNAYSFTLSSVVQPRRLDDFVLFHDQLEFFFGPDQNMLTSFLKSDAYLSYVSWTQTMLHEMIKMALEKWHQSEDESEKKKCKEQLTLLLNE</sequence>
<name>A0ABW2NLM9_9BACL</name>
<organism evidence="1 2">
    <name type="scientific">Fictibacillus iocasae</name>
    <dbReference type="NCBI Taxonomy" id="2715437"/>
    <lineage>
        <taxon>Bacteria</taxon>
        <taxon>Bacillati</taxon>
        <taxon>Bacillota</taxon>
        <taxon>Bacilli</taxon>
        <taxon>Bacillales</taxon>
        <taxon>Fictibacillaceae</taxon>
        <taxon>Fictibacillus</taxon>
    </lineage>
</organism>
<evidence type="ECO:0000313" key="1">
    <source>
        <dbReference type="EMBL" id="MFC7370123.1"/>
    </source>
</evidence>
<accession>A0ABW2NLM9</accession>
<reference evidence="2" key="1">
    <citation type="journal article" date="2019" name="Int. J. Syst. Evol. Microbiol.">
        <title>The Global Catalogue of Microorganisms (GCM) 10K type strain sequencing project: providing services to taxonomists for standard genome sequencing and annotation.</title>
        <authorList>
            <consortium name="The Broad Institute Genomics Platform"/>
            <consortium name="The Broad Institute Genome Sequencing Center for Infectious Disease"/>
            <person name="Wu L."/>
            <person name="Ma J."/>
        </authorList>
    </citation>
    <scope>NUCLEOTIDE SEQUENCE [LARGE SCALE GENOMIC DNA]</scope>
    <source>
        <strain evidence="2">NBRC 106396</strain>
    </source>
</reference>
<dbReference type="RefSeq" id="WP_379744793.1">
    <property type="nucleotide sequence ID" value="NZ_JBHTCP010000002.1"/>
</dbReference>
<comment type="caution">
    <text evidence="1">The sequence shown here is derived from an EMBL/GenBank/DDBJ whole genome shotgun (WGS) entry which is preliminary data.</text>
</comment>
<keyword evidence="2" id="KW-1185">Reference proteome</keyword>
<evidence type="ECO:0000313" key="2">
    <source>
        <dbReference type="Proteomes" id="UP001596549"/>
    </source>
</evidence>
<gene>
    <name evidence="1" type="ORF">ACFQPF_00340</name>
</gene>
<protein>
    <submittedName>
        <fullName evidence="1">Uncharacterized protein</fullName>
    </submittedName>
</protein>